<dbReference type="GO" id="GO:0016787">
    <property type="term" value="F:hydrolase activity"/>
    <property type="evidence" value="ECO:0007669"/>
    <property type="project" value="UniProtKB-KW"/>
</dbReference>
<sequence length="156" mass="17852">MRHCAFKKFGKGQETILFFPAAGFSGMEGKVIADFFQEDYQVYLCDTPGYGRSTGFDHTIKPKDLADWMIDFLNKEKKEAVHLIGHSAGGFVCLCAAYYYPSRIKSLILLDTCHFNLPRCLQKWARRPSLCLCLVCCPIFSRKKYTVLPGIIFFRL</sequence>
<evidence type="ECO:0000313" key="2">
    <source>
        <dbReference type="EMBL" id="MFD2693527.1"/>
    </source>
</evidence>
<dbReference type="InterPro" id="IPR000073">
    <property type="entry name" value="AB_hydrolase_1"/>
</dbReference>
<dbReference type="InterPro" id="IPR050266">
    <property type="entry name" value="AB_hydrolase_sf"/>
</dbReference>
<keyword evidence="3" id="KW-1185">Reference proteome</keyword>
<dbReference type="PANTHER" id="PTHR43798">
    <property type="entry name" value="MONOACYLGLYCEROL LIPASE"/>
    <property type="match status" value="1"/>
</dbReference>
<name>A0ABW5S316_9BACL</name>
<dbReference type="Gene3D" id="3.40.50.1820">
    <property type="entry name" value="alpha/beta hydrolase"/>
    <property type="match status" value="1"/>
</dbReference>
<feature type="domain" description="AB hydrolase-1" evidence="1">
    <location>
        <begin position="32"/>
        <end position="125"/>
    </location>
</feature>
<dbReference type="RefSeq" id="WP_253060488.1">
    <property type="nucleotide sequence ID" value="NZ_JAMXWM010000005.1"/>
</dbReference>
<dbReference type="SUPFAM" id="SSF53474">
    <property type="entry name" value="alpha/beta-Hydrolases"/>
    <property type="match status" value="1"/>
</dbReference>
<organism evidence="2 3">
    <name type="scientific">Sporolactobacillus shoreicorticis</name>
    <dbReference type="NCBI Taxonomy" id="1923877"/>
    <lineage>
        <taxon>Bacteria</taxon>
        <taxon>Bacillati</taxon>
        <taxon>Bacillota</taxon>
        <taxon>Bacilli</taxon>
        <taxon>Bacillales</taxon>
        <taxon>Sporolactobacillaceae</taxon>
        <taxon>Sporolactobacillus</taxon>
    </lineage>
</organism>
<dbReference type="InterPro" id="IPR029058">
    <property type="entry name" value="AB_hydrolase_fold"/>
</dbReference>
<dbReference type="Pfam" id="PF00561">
    <property type="entry name" value="Abhydrolase_1"/>
    <property type="match status" value="1"/>
</dbReference>
<protein>
    <submittedName>
        <fullName evidence="2">Alpha/beta fold hydrolase</fullName>
    </submittedName>
</protein>
<gene>
    <name evidence="2" type="ORF">ACFSUE_07790</name>
</gene>
<evidence type="ECO:0000313" key="3">
    <source>
        <dbReference type="Proteomes" id="UP001597399"/>
    </source>
</evidence>
<proteinExistence type="predicted"/>
<accession>A0ABW5S316</accession>
<reference evidence="3" key="1">
    <citation type="journal article" date="2019" name="Int. J. Syst. Evol. Microbiol.">
        <title>The Global Catalogue of Microorganisms (GCM) 10K type strain sequencing project: providing services to taxonomists for standard genome sequencing and annotation.</title>
        <authorList>
            <consortium name="The Broad Institute Genomics Platform"/>
            <consortium name="The Broad Institute Genome Sequencing Center for Infectious Disease"/>
            <person name="Wu L."/>
            <person name="Ma J."/>
        </authorList>
    </citation>
    <scope>NUCLEOTIDE SEQUENCE [LARGE SCALE GENOMIC DNA]</scope>
    <source>
        <strain evidence="3">TISTR 2466</strain>
    </source>
</reference>
<keyword evidence="2" id="KW-0378">Hydrolase</keyword>
<dbReference type="Proteomes" id="UP001597399">
    <property type="component" value="Unassembled WGS sequence"/>
</dbReference>
<dbReference type="EMBL" id="JBHUMQ010000017">
    <property type="protein sequence ID" value="MFD2693527.1"/>
    <property type="molecule type" value="Genomic_DNA"/>
</dbReference>
<dbReference type="PRINTS" id="PR00111">
    <property type="entry name" value="ABHYDROLASE"/>
</dbReference>
<evidence type="ECO:0000259" key="1">
    <source>
        <dbReference type="Pfam" id="PF00561"/>
    </source>
</evidence>
<dbReference type="PANTHER" id="PTHR43798:SF33">
    <property type="entry name" value="HYDROLASE, PUTATIVE (AFU_ORTHOLOGUE AFUA_2G14860)-RELATED"/>
    <property type="match status" value="1"/>
</dbReference>
<comment type="caution">
    <text evidence="2">The sequence shown here is derived from an EMBL/GenBank/DDBJ whole genome shotgun (WGS) entry which is preliminary data.</text>
</comment>